<sequence>LTTLVTLYHIGGPTRKSLCAILGTVAGVGAAGGIAALFGALGRISGYNVSDIETMIVIGQHSRLQIGGVLFSGILIASLGAVMDVAMSISSTASELIAQTPSLTRR</sequence>
<gene>
    <name evidence="2" type="ORF">NE646_13985</name>
</gene>
<organism evidence="2 3">
    <name type="scientific">Bittarella massiliensis</name>
    <name type="common">ex Durand et al. 2017</name>
    <dbReference type="NCBI Taxonomy" id="1720313"/>
    <lineage>
        <taxon>Bacteria</taxon>
        <taxon>Bacillati</taxon>
        <taxon>Bacillota</taxon>
        <taxon>Clostridia</taxon>
        <taxon>Eubacteriales</taxon>
        <taxon>Oscillospiraceae</taxon>
        <taxon>Bittarella (ex Durand et al. 2017)</taxon>
    </lineage>
</organism>
<evidence type="ECO:0000256" key="1">
    <source>
        <dbReference type="SAM" id="Phobius"/>
    </source>
</evidence>
<evidence type="ECO:0000313" key="2">
    <source>
        <dbReference type="EMBL" id="MCQ4950742.1"/>
    </source>
</evidence>
<dbReference type="RefSeq" id="WP_256136873.1">
    <property type="nucleotide sequence ID" value="NZ_JANGAB010000206.1"/>
</dbReference>
<name>A0AAW5KFD6_9FIRM</name>
<dbReference type="EMBL" id="JANGAB010000206">
    <property type="protein sequence ID" value="MCQ4950742.1"/>
    <property type="molecule type" value="Genomic_DNA"/>
</dbReference>
<protein>
    <submittedName>
        <fullName evidence="2">YibE/F family protein</fullName>
    </submittedName>
</protein>
<keyword evidence="1" id="KW-0472">Membrane</keyword>
<comment type="caution">
    <text evidence="2">The sequence shown here is derived from an EMBL/GenBank/DDBJ whole genome shotgun (WGS) entry which is preliminary data.</text>
</comment>
<evidence type="ECO:0000313" key="3">
    <source>
        <dbReference type="Proteomes" id="UP001205063"/>
    </source>
</evidence>
<dbReference type="AlphaFoldDB" id="A0AAW5KFD6"/>
<keyword evidence="1" id="KW-1133">Transmembrane helix</keyword>
<dbReference type="Proteomes" id="UP001205063">
    <property type="component" value="Unassembled WGS sequence"/>
</dbReference>
<feature type="non-terminal residue" evidence="2">
    <location>
        <position position="1"/>
    </location>
</feature>
<dbReference type="InterPro" id="IPR012507">
    <property type="entry name" value="YibE_F"/>
</dbReference>
<accession>A0AAW5KFD6</accession>
<dbReference type="PANTHER" id="PTHR41771">
    <property type="entry name" value="MEMBRANE PROTEIN-RELATED"/>
    <property type="match status" value="1"/>
</dbReference>
<feature type="transmembrane region" description="Helical" evidence="1">
    <location>
        <begin position="20"/>
        <end position="44"/>
    </location>
</feature>
<reference evidence="2" key="1">
    <citation type="submission" date="2022-06" db="EMBL/GenBank/DDBJ databases">
        <title>Isolation of gut microbiota from human fecal samples.</title>
        <authorList>
            <person name="Pamer E.G."/>
            <person name="Barat B."/>
            <person name="Waligurski E."/>
            <person name="Medina S."/>
            <person name="Paddock L."/>
            <person name="Mostad J."/>
        </authorList>
    </citation>
    <scope>NUCLEOTIDE SEQUENCE</scope>
    <source>
        <strain evidence="2">DFI.7.96</strain>
    </source>
</reference>
<feature type="non-terminal residue" evidence="2">
    <location>
        <position position="106"/>
    </location>
</feature>
<feature type="transmembrane region" description="Helical" evidence="1">
    <location>
        <begin position="64"/>
        <end position="83"/>
    </location>
</feature>
<proteinExistence type="predicted"/>
<keyword evidence="1" id="KW-0812">Transmembrane</keyword>
<dbReference type="Pfam" id="PF07907">
    <property type="entry name" value="YibE_F"/>
    <property type="match status" value="1"/>
</dbReference>
<dbReference type="PANTHER" id="PTHR41771:SF1">
    <property type="entry name" value="MEMBRANE PROTEIN"/>
    <property type="match status" value="1"/>
</dbReference>